<proteinExistence type="predicted"/>
<comment type="caution">
    <text evidence="1">The sequence shown here is derived from an EMBL/GenBank/DDBJ whole genome shotgun (WGS) entry which is preliminary data.</text>
</comment>
<name>A0A8S1J9W6_9CHLO</name>
<evidence type="ECO:0000313" key="2">
    <source>
        <dbReference type="Proteomes" id="UP000708148"/>
    </source>
</evidence>
<reference evidence="1" key="1">
    <citation type="submission" date="2020-12" db="EMBL/GenBank/DDBJ databases">
        <authorList>
            <person name="Iha C."/>
        </authorList>
    </citation>
    <scope>NUCLEOTIDE SEQUENCE</scope>
</reference>
<protein>
    <submittedName>
        <fullName evidence="1">Uncharacterized protein</fullName>
    </submittedName>
</protein>
<evidence type="ECO:0000313" key="1">
    <source>
        <dbReference type="EMBL" id="CAD7700410.1"/>
    </source>
</evidence>
<dbReference type="EMBL" id="CAJHUC010001253">
    <property type="protein sequence ID" value="CAD7700410.1"/>
    <property type="molecule type" value="Genomic_DNA"/>
</dbReference>
<sequence>MCSNAMGTGVIWIAQRHRLLPQLSMYVAWHVGSVPGYDHPPKERASVPSYTHGLPCHVAMFFTLVALGLASKKYGGISNLWAAAPVSGPPKCIEGLRQDMASRRDECHRAVAGTAEGSSRCFAPHDQHFVAFAWILKALKE</sequence>
<dbReference type="Proteomes" id="UP000708148">
    <property type="component" value="Unassembled WGS sequence"/>
</dbReference>
<gene>
    <name evidence="1" type="ORF">OSTQU699_LOCUS5769</name>
</gene>
<accession>A0A8S1J9W6</accession>
<keyword evidence="2" id="KW-1185">Reference proteome</keyword>
<dbReference type="AlphaFoldDB" id="A0A8S1J9W6"/>
<organism evidence="1 2">
    <name type="scientific">Ostreobium quekettii</name>
    <dbReference type="NCBI Taxonomy" id="121088"/>
    <lineage>
        <taxon>Eukaryota</taxon>
        <taxon>Viridiplantae</taxon>
        <taxon>Chlorophyta</taxon>
        <taxon>core chlorophytes</taxon>
        <taxon>Ulvophyceae</taxon>
        <taxon>TCBD clade</taxon>
        <taxon>Bryopsidales</taxon>
        <taxon>Ostreobineae</taxon>
        <taxon>Ostreobiaceae</taxon>
        <taxon>Ostreobium</taxon>
    </lineage>
</organism>